<name>A0ACB5UB43_AMBMO</name>
<keyword evidence="2" id="KW-1185">Reference proteome</keyword>
<accession>A0ACB5UB43</accession>
<reference evidence="1" key="1">
    <citation type="submission" date="2023-04" db="EMBL/GenBank/DDBJ databases">
        <title>Ambrosiozyma monospora NBRC 10751.</title>
        <authorList>
            <person name="Ichikawa N."/>
            <person name="Sato H."/>
            <person name="Tonouchi N."/>
        </authorList>
    </citation>
    <scope>NUCLEOTIDE SEQUENCE</scope>
    <source>
        <strain evidence="1">NBRC 10751</strain>
    </source>
</reference>
<dbReference type="EMBL" id="BSXS01014894">
    <property type="protein sequence ID" value="GMF06138.1"/>
    <property type="molecule type" value="Genomic_DNA"/>
</dbReference>
<gene>
    <name evidence="1" type="ORF">Amon02_001257600</name>
</gene>
<protein>
    <submittedName>
        <fullName evidence="1">Unnamed protein product</fullName>
    </submittedName>
</protein>
<organism evidence="1 2">
    <name type="scientific">Ambrosiozyma monospora</name>
    <name type="common">Yeast</name>
    <name type="synonym">Endomycopsis monosporus</name>
    <dbReference type="NCBI Taxonomy" id="43982"/>
    <lineage>
        <taxon>Eukaryota</taxon>
        <taxon>Fungi</taxon>
        <taxon>Dikarya</taxon>
        <taxon>Ascomycota</taxon>
        <taxon>Saccharomycotina</taxon>
        <taxon>Pichiomycetes</taxon>
        <taxon>Pichiales</taxon>
        <taxon>Pichiaceae</taxon>
        <taxon>Ambrosiozyma</taxon>
    </lineage>
</organism>
<comment type="caution">
    <text evidence="1">The sequence shown here is derived from an EMBL/GenBank/DDBJ whole genome shotgun (WGS) entry which is preliminary data.</text>
</comment>
<sequence length="228" mass="25634">MNSGPKSHIEADFEIQYPTSNRIFTPDNNKLIGALTLTFVDDFEGITSIDYGFRGKGVTRYDRLELSTVQHEGRPRNLDRHQFEDEFLLFNEFGNLFNSQMHNGQVSSVIHNGIRFSLPFNFQFPRANSLPSSCKDFGDVGDNQASITITYQLYAKITYISLFYPHGTSIEYTCNLDFQGGSNIVSYTHPIILSGLNTFRKKGNISSSGSGSRSLTLITFNNSIIIIN</sequence>
<evidence type="ECO:0000313" key="1">
    <source>
        <dbReference type="EMBL" id="GMF06138.1"/>
    </source>
</evidence>
<evidence type="ECO:0000313" key="2">
    <source>
        <dbReference type="Proteomes" id="UP001165064"/>
    </source>
</evidence>
<dbReference type="Proteomes" id="UP001165064">
    <property type="component" value="Unassembled WGS sequence"/>
</dbReference>
<proteinExistence type="predicted"/>